<organism evidence="1 2">
    <name type="scientific">Rhodovibrio sodomensis</name>
    <dbReference type="NCBI Taxonomy" id="1088"/>
    <lineage>
        <taxon>Bacteria</taxon>
        <taxon>Pseudomonadati</taxon>
        <taxon>Pseudomonadota</taxon>
        <taxon>Alphaproteobacteria</taxon>
        <taxon>Rhodospirillales</taxon>
        <taxon>Rhodovibrionaceae</taxon>
        <taxon>Rhodovibrio</taxon>
    </lineage>
</organism>
<dbReference type="Proteomes" id="UP001296873">
    <property type="component" value="Unassembled WGS sequence"/>
</dbReference>
<protein>
    <recommendedName>
        <fullName evidence="3">Addiction module toxin RelE</fullName>
    </recommendedName>
</protein>
<sequence length="127" mass="14833">MPSSQGLGDEGFIVDYRRDEPRRTRLVERLRKLPINERIELFRFLEEVAEHGLDDPADRVTLDSRYEASSMQVGTRRLWVGFVIDQYARPPKPMRLLMVQRKAPGRDALFRAATHALNLVNPHRQDH</sequence>
<evidence type="ECO:0000313" key="1">
    <source>
        <dbReference type="EMBL" id="MBK1671315.1"/>
    </source>
</evidence>
<keyword evidence="2" id="KW-1185">Reference proteome</keyword>
<gene>
    <name evidence="1" type="ORF">CKO28_25270</name>
</gene>
<dbReference type="RefSeq" id="WP_200344048.1">
    <property type="nucleotide sequence ID" value="NZ_NRRL01000170.1"/>
</dbReference>
<proteinExistence type="predicted"/>
<reference evidence="1 2" key="1">
    <citation type="journal article" date="2020" name="Microorganisms">
        <title>Osmotic Adaptation and Compatible Solute Biosynthesis of Phototrophic Bacteria as Revealed from Genome Analyses.</title>
        <authorList>
            <person name="Imhoff J.F."/>
            <person name="Rahn T."/>
            <person name="Kunzel S."/>
            <person name="Keller A."/>
            <person name="Neulinger S.C."/>
        </authorList>
    </citation>
    <scope>NUCLEOTIDE SEQUENCE [LARGE SCALE GENOMIC DNA]</scope>
    <source>
        <strain evidence="1 2">DSM 9895</strain>
    </source>
</reference>
<comment type="caution">
    <text evidence="1">The sequence shown here is derived from an EMBL/GenBank/DDBJ whole genome shotgun (WGS) entry which is preliminary data.</text>
</comment>
<name>A0ABS1DPQ5_9PROT</name>
<evidence type="ECO:0000313" key="2">
    <source>
        <dbReference type="Proteomes" id="UP001296873"/>
    </source>
</evidence>
<accession>A0ABS1DPQ5</accession>
<evidence type="ECO:0008006" key="3">
    <source>
        <dbReference type="Google" id="ProtNLM"/>
    </source>
</evidence>
<dbReference type="EMBL" id="NRRL01000170">
    <property type="protein sequence ID" value="MBK1671315.1"/>
    <property type="molecule type" value="Genomic_DNA"/>
</dbReference>